<feature type="region of interest" description="Disordered" evidence="1">
    <location>
        <begin position="381"/>
        <end position="411"/>
    </location>
</feature>
<protein>
    <recommendedName>
        <fullName evidence="4">Fungal N-terminal domain-containing protein</fullName>
    </recommendedName>
</protein>
<accession>A0A9P9DU29</accession>
<gene>
    <name evidence="2" type="ORF">EDB81DRAFT_910883</name>
</gene>
<proteinExistence type="predicted"/>
<comment type="caution">
    <text evidence="2">The sequence shown here is derived from an EMBL/GenBank/DDBJ whole genome shotgun (WGS) entry which is preliminary data.</text>
</comment>
<organism evidence="2 3">
    <name type="scientific">Dactylonectria macrodidyma</name>
    <dbReference type="NCBI Taxonomy" id="307937"/>
    <lineage>
        <taxon>Eukaryota</taxon>
        <taxon>Fungi</taxon>
        <taxon>Dikarya</taxon>
        <taxon>Ascomycota</taxon>
        <taxon>Pezizomycotina</taxon>
        <taxon>Sordariomycetes</taxon>
        <taxon>Hypocreomycetidae</taxon>
        <taxon>Hypocreales</taxon>
        <taxon>Nectriaceae</taxon>
        <taxon>Dactylonectria</taxon>
    </lineage>
</organism>
<feature type="compositionally biased region" description="Polar residues" evidence="1">
    <location>
        <begin position="381"/>
        <end position="397"/>
    </location>
</feature>
<evidence type="ECO:0008006" key="4">
    <source>
        <dbReference type="Google" id="ProtNLM"/>
    </source>
</evidence>
<dbReference type="AlphaFoldDB" id="A0A9P9DU29"/>
<feature type="region of interest" description="Disordered" evidence="1">
    <location>
        <begin position="305"/>
        <end position="343"/>
    </location>
</feature>
<keyword evidence="3" id="KW-1185">Reference proteome</keyword>
<evidence type="ECO:0000313" key="3">
    <source>
        <dbReference type="Proteomes" id="UP000738349"/>
    </source>
</evidence>
<sequence>MAQLVNPTGSKKKRADRQRYAFGQKWLSNANFSMRIPRDITFGSFKLIRPLVLISFSHFMMQQSVILMIRASMDPLSIASGYAGLVTAIGSLSFSIHTFVRTCREARSDLDQVLRELHSLRTVLELIQEDAADETKSFPPSSANTSQPSCLIACEEQELVDGQREVRHRKAAHESGSTQVGAGASSGYAHPIRSLTKEIKADTTEIRNDTAAIKDSTAMILQEIARLQARLPTDAPTQNDFILPKFLEEMTTYTEQELDPTLGSHDDSVRSSRAFSYFEEYEEVGVPRYPDVEWIPLWSDDDLPGPLTPPSKDLLTDQRGSNPLERPSVSKPNVESSHALGFNSPQDIPAISSLVAAELSPQQPKQSARDELTVMDVLESMNSGSRPQETLQATDQAAVSRPRDPRQKEEDGAMIDVTAYQGNLVLSLLMPHDVLSSKEKAVEYKKWRFTAVIPAWEAVLVHIHGPPNWQGLAPDIEESLERMGIKITRNMAVKASGGDPQIRWLHVDSTHLTREIHWKRERVHGTIRQCTAEINPFAEPRKSLPIRTISTAMIQLDQEFPFKTVPTDDHSA</sequence>
<feature type="region of interest" description="Disordered" evidence="1">
    <location>
        <begin position="163"/>
        <end position="188"/>
    </location>
</feature>
<dbReference type="Proteomes" id="UP000738349">
    <property type="component" value="Unassembled WGS sequence"/>
</dbReference>
<evidence type="ECO:0000313" key="2">
    <source>
        <dbReference type="EMBL" id="KAH7126069.1"/>
    </source>
</evidence>
<evidence type="ECO:0000256" key="1">
    <source>
        <dbReference type="SAM" id="MobiDB-lite"/>
    </source>
</evidence>
<reference evidence="2" key="1">
    <citation type="journal article" date="2021" name="Nat. Commun.">
        <title>Genetic determinants of endophytism in the Arabidopsis root mycobiome.</title>
        <authorList>
            <person name="Mesny F."/>
            <person name="Miyauchi S."/>
            <person name="Thiergart T."/>
            <person name="Pickel B."/>
            <person name="Atanasova L."/>
            <person name="Karlsson M."/>
            <person name="Huettel B."/>
            <person name="Barry K.W."/>
            <person name="Haridas S."/>
            <person name="Chen C."/>
            <person name="Bauer D."/>
            <person name="Andreopoulos W."/>
            <person name="Pangilinan J."/>
            <person name="LaButti K."/>
            <person name="Riley R."/>
            <person name="Lipzen A."/>
            <person name="Clum A."/>
            <person name="Drula E."/>
            <person name="Henrissat B."/>
            <person name="Kohler A."/>
            <person name="Grigoriev I.V."/>
            <person name="Martin F.M."/>
            <person name="Hacquard S."/>
        </authorList>
    </citation>
    <scope>NUCLEOTIDE SEQUENCE</scope>
    <source>
        <strain evidence="2">MPI-CAGE-AT-0147</strain>
    </source>
</reference>
<feature type="compositionally biased region" description="Basic and acidic residues" evidence="1">
    <location>
        <begin position="401"/>
        <end position="411"/>
    </location>
</feature>
<name>A0A9P9DU29_9HYPO</name>
<dbReference type="EMBL" id="JAGMUV010000020">
    <property type="protein sequence ID" value="KAH7126069.1"/>
    <property type="molecule type" value="Genomic_DNA"/>
</dbReference>
<dbReference type="OrthoDB" id="524326at2759"/>